<dbReference type="InterPro" id="IPR007139">
    <property type="entry name" value="DUF349"/>
</dbReference>
<feature type="coiled-coil region" evidence="1">
    <location>
        <begin position="365"/>
        <end position="422"/>
    </location>
</feature>
<sequence>MSEPTPTPKPKPRPIPRPRPTAPKDVAPAPAPLDQAAASAAAAWGRVDSGGNVWLRSDEGERIVGQYAAGGGTEDALGLYVRRYLDLASQVSLLESRVDNVSPEESRASVKSLEEQLVEPAVVGDVQALRTRVATVKEKIKSLATKIQAEREAARDQAITERTKLIERAEEIADTDPAKIHWRNSRDEFAQIFESWKAAQKNGPRIGRTTEDELWQRYSKARTKYERTRRAHFAELDTERASVVTRKKKLIERAKALSDSTDWGATAGQYRDLMDEWRQAGHTARKDDDKLWAQFRAAQQVFFDARNAHFAERDAEFEENLAAKLKLVEEAEALLPVKDLEKAREQLHDIQDRWEAIGMVPRAELNRTEGRLRKVEDAIRNAEAEKWRKTDPQKKQRSDGMAAQLEQLIADLDDDIAAAEASGNAKKIKELKDAKAAREAWLAQVNKDL</sequence>
<proteinExistence type="predicted"/>
<name>A0A2V1K4X1_9ACTO</name>
<evidence type="ECO:0000256" key="1">
    <source>
        <dbReference type="SAM" id="Coils"/>
    </source>
</evidence>
<evidence type="ECO:0000313" key="4">
    <source>
        <dbReference type="Proteomes" id="UP000245283"/>
    </source>
</evidence>
<keyword evidence="4" id="KW-1185">Reference proteome</keyword>
<feature type="coiled-coil region" evidence="1">
    <location>
        <begin position="126"/>
        <end position="157"/>
    </location>
</feature>
<reference evidence="4" key="1">
    <citation type="submission" date="2018-05" db="EMBL/GenBank/DDBJ databases">
        <authorList>
            <person name="Li Y."/>
        </authorList>
    </citation>
    <scope>NUCLEOTIDE SEQUENCE [LARGE SCALE GENOMIC DNA]</scope>
    <source>
        <strain evidence="4">sk1b4</strain>
    </source>
</reference>
<dbReference type="OrthoDB" id="5422202at2"/>
<dbReference type="AlphaFoldDB" id="A0A2V1K4X1"/>
<protein>
    <submittedName>
        <fullName evidence="3">DUF349 domain-containing protein</fullName>
    </submittedName>
</protein>
<dbReference type="EMBL" id="QETB01000006">
    <property type="protein sequence ID" value="PWF24597.1"/>
    <property type="molecule type" value="Genomic_DNA"/>
</dbReference>
<keyword evidence="1" id="KW-0175">Coiled coil</keyword>
<evidence type="ECO:0000256" key="2">
    <source>
        <dbReference type="SAM" id="MobiDB-lite"/>
    </source>
</evidence>
<dbReference type="Proteomes" id="UP000245283">
    <property type="component" value="Unassembled WGS sequence"/>
</dbReference>
<dbReference type="Pfam" id="PF03993">
    <property type="entry name" value="DUF349"/>
    <property type="match status" value="3"/>
</dbReference>
<feature type="compositionally biased region" description="Low complexity" evidence="2">
    <location>
        <begin position="23"/>
        <end position="37"/>
    </location>
</feature>
<comment type="caution">
    <text evidence="3">The sequence shown here is derived from an EMBL/GenBank/DDBJ whole genome shotgun (WGS) entry which is preliminary data.</text>
</comment>
<organism evidence="3 4">
    <name type="scientific">Ancrocorticia populi</name>
    <dbReference type="NCBI Taxonomy" id="2175228"/>
    <lineage>
        <taxon>Bacteria</taxon>
        <taxon>Bacillati</taxon>
        <taxon>Actinomycetota</taxon>
        <taxon>Actinomycetes</taxon>
        <taxon>Actinomycetales</taxon>
        <taxon>Actinomycetaceae</taxon>
        <taxon>Ancrocorticia</taxon>
    </lineage>
</organism>
<feature type="region of interest" description="Disordered" evidence="2">
    <location>
        <begin position="1"/>
        <end position="37"/>
    </location>
</feature>
<dbReference type="RefSeq" id="WP_109094493.1">
    <property type="nucleotide sequence ID" value="NZ_QETB01000006.1"/>
</dbReference>
<accession>A0A2V1K4X1</accession>
<gene>
    <name evidence="3" type="ORF">DD236_11265</name>
</gene>
<evidence type="ECO:0000313" key="3">
    <source>
        <dbReference type="EMBL" id="PWF24597.1"/>
    </source>
</evidence>